<organism evidence="1">
    <name type="scientific">Arundo donax</name>
    <name type="common">Giant reed</name>
    <name type="synonym">Donax arundinaceus</name>
    <dbReference type="NCBI Taxonomy" id="35708"/>
    <lineage>
        <taxon>Eukaryota</taxon>
        <taxon>Viridiplantae</taxon>
        <taxon>Streptophyta</taxon>
        <taxon>Embryophyta</taxon>
        <taxon>Tracheophyta</taxon>
        <taxon>Spermatophyta</taxon>
        <taxon>Magnoliopsida</taxon>
        <taxon>Liliopsida</taxon>
        <taxon>Poales</taxon>
        <taxon>Poaceae</taxon>
        <taxon>PACMAD clade</taxon>
        <taxon>Arundinoideae</taxon>
        <taxon>Arundineae</taxon>
        <taxon>Arundo</taxon>
    </lineage>
</organism>
<proteinExistence type="predicted"/>
<name>A0A0A9FZ74_ARUDO</name>
<evidence type="ECO:0000313" key="1">
    <source>
        <dbReference type="EMBL" id="JAE18120.1"/>
    </source>
</evidence>
<accession>A0A0A9FZ74</accession>
<dbReference type="AlphaFoldDB" id="A0A0A9FZ74"/>
<sequence>MIMVSTQHWTRNMRSCYNIMVRPQIFSRITNMDCN</sequence>
<dbReference type="EMBL" id="GBRH01179776">
    <property type="protein sequence ID" value="JAE18120.1"/>
    <property type="molecule type" value="Transcribed_RNA"/>
</dbReference>
<reference evidence="1" key="2">
    <citation type="journal article" date="2015" name="Data Brief">
        <title>Shoot transcriptome of the giant reed, Arundo donax.</title>
        <authorList>
            <person name="Barrero R.A."/>
            <person name="Guerrero F.D."/>
            <person name="Moolhuijzen P."/>
            <person name="Goolsby J.A."/>
            <person name="Tidwell J."/>
            <person name="Bellgard S.E."/>
            <person name="Bellgard M.I."/>
        </authorList>
    </citation>
    <scope>NUCLEOTIDE SEQUENCE</scope>
    <source>
        <tissue evidence="1">Shoot tissue taken approximately 20 cm above the soil surface</tissue>
    </source>
</reference>
<protein>
    <submittedName>
        <fullName evidence="1">Uncharacterized protein</fullName>
    </submittedName>
</protein>
<reference evidence="1" key="1">
    <citation type="submission" date="2014-09" db="EMBL/GenBank/DDBJ databases">
        <authorList>
            <person name="Magalhaes I.L.F."/>
            <person name="Oliveira U."/>
            <person name="Santos F.R."/>
            <person name="Vidigal T.H.D.A."/>
            <person name="Brescovit A.D."/>
            <person name="Santos A.J."/>
        </authorList>
    </citation>
    <scope>NUCLEOTIDE SEQUENCE</scope>
    <source>
        <tissue evidence="1">Shoot tissue taken approximately 20 cm above the soil surface</tissue>
    </source>
</reference>